<feature type="transmembrane region" description="Helical" evidence="1">
    <location>
        <begin position="276"/>
        <end position="296"/>
    </location>
</feature>
<feature type="transmembrane region" description="Helical" evidence="1">
    <location>
        <begin position="111"/>
        <end position="135"/>
    </location>
</feature>
<dbReference type="STRING" id="118967.SAMN02745191_2384"/>
<feature type="transmembrane region" description="Helical" evidence="1">
    <location>
        <begin position="308"/>
        <end position="326"/>
    </location>
</feature>
<keyword evidence="1" id="KW-0812">Transmembrane</keyword>
<evidence type="ECO:0000256" key="1">
    <source>
        <dbReference type="SAM" id="Phobius"/>
    </source>
</evidence>
<feature type="transmembrane region" description="Helical" evidence="1">
    <location>
        <begin position="212"/>
        <end position="231"/>
    </location>
</feature>
<protein>
    <submittedName>
        <fullName evidence="2">Uncharacterized protein</fullName>
    </submittedName>
</protein>
<dbReference type="RefSeq" id="WP_078712769.1">
    <property type="nucleotide sequence ID" value="NZ_FUWY01000009.1"/>
</dbReference>
<keyword evidence="1" id="KW-1133">Transmembrane helix</keyword>
<feature type="transmembrane region" description="Helical" evidence="1">
    <location>
        <begin position="37"/>
        <end position="57"/>
    </location>
</feature>
<dbReference type="AlphaFoldDB" id="A0A1T4QB00"/>
<proteinExistence type="predicted"/>
<feature type="transmembrane region" description="Helical" evidence="1">
    <location>
        <begin position="81"/>
        <end position="105"/>
    </location>
</feature>
<gene>
    <name evidence="2" type="ORF">SAMN02745191_2384</name>
</gene>
<sequence length="450" mass="52135">MINKRYFKHLALENRKVFFIISLLIALTFFITNTFLSIGYVTIGLSMISSLYFLTYIHSKGESELMNSLPLTKKTIWKTRLFFSIAIVSALILSYAVWLLILGWLIDGSVIVKGLVIVIPLLLVMNFVNQIIFAWIIEKCRNSVDSILAIIIFSFLPYLIMNTAGYFISMNTYVLELSEFIPDRTLSSMGSFMYAIEKLTDYPQNFNYMTQIKIQFVSITCWLIVAVLSYGNTIRNIERRGSEEANKKTTNIFIFPLSILVVTTLCLFTTVVSREYLLVGLLMNMFVFIAYMIAFCFYTRKFSINKKLIVIFLGLLLSVNIFRYVFIQTQGFGIEEYLLTRWNFVDVMIEKKNPNTGYTTEYWTGTVTDPEIIREVRLEIKSVLNDFYGEDGEFGINQDTLSELPVLTYGFSKKSDTHIITNLNIERFDELVALMESKGYKKNLLDYRYK</sequence>
<feature type="transmembrane region" description="Helical" evidence="1">
    <location>
        <begin position="147"/>
        <end position="168"/>
    </location>
</feature>
<name>A0A1T4QB00_9FIRM</name>
<keyword evidence="1" id="KW-0472">Membrane</keyword>
<keyword evidence="3" id="KW-1185">Reference proteome</keyword>
<organism evidence="2 3">
    <name type="scientific">Anaerorhabdus furcosa</name>
    <dbReference type="NCBI Taxonomy" id="118967"/>
    <lineage>
        <taxon>Bacteria</taxon>
        <taxon>Bacillati</taxon>
        <taxon>Bacillota</taxon>
        <taxon>Erysipelotrichia</taxon>
        <taxon>Erysipelotrichales</taxon>
        <taxon>Erysipelotrichaceae</taxon>
        <taxon>Anaerorhabdus</taxon>
    </lineage>
</organism>
<dbReference type="Proteomes" id="UP000243297">
    <property type="component" value="Unassembled WGS sequence"/>
</dbReference>
<feature type="transmembrane region" description="Helical" evidence="1">
    <location>
        <begin position="12"/>
        <end position="31"/>
    </location>
</feature>
<accession>A0A1T4QB00</accession>
<reference evidence="3" key="1">
    <citation type="submission" date="2017-02" db="EMBL/GenBank/DDBJ databases">
        <authorList>
            <person name="Varghese N."/>
            <person name="Submissions S."/>
        </authorList>
    </citation>
    <scope>NUCLEOTIDE SEQUENCE [LARGE SCALE GENOMIC DNA]</scope>
    <source>
        <strain evidence="3">ATCC 25662</strain>
    </source>
</reference>
<evidence type="ECO:0000313" key="2">
    <source>
        <dbReference type="EMBL" id="SKA00953.1"/>
    </source>
</evidence>
<dbReference type="EMBL" id="FUWY01000009">
    <property type="protein sequence ID" value="SKA00953.1"/>
    <property type="molecule type" value="Genomic_DNA"/>
</dbReference>
<evidence type="ECO:0000313" key="3">
    <source>
        <dbReference type="Proteomes" id="UP000243297"/>
    </source>
</evidence>
<feature type="transmembrane region" description="Helical" evidence="1">
    <location>
        <begin position="252"/>
        <end position="270"/>
    </location>
</feature>